<keyword evidence="1 2" id="KW-0812">Transmembrane</keyword>
<dbReference type="EMBL" id="RBIE01000001">
    <property type="protein sequence ID" value="RKQ63296.1"/>
    <property type="molecule type" value="Genomic_DNA"/>
</dbReference>
<evidence type="ECO:0000256" key="1">
    <source>
        <dbReference type="SAM" id="Phobius"/>
    </source>
</evidence>
<dbReference type="InterPro" id="IPR045275">
    <property type="entry name" value="MscS_archaea/bacteria_type"/>
</dbReference>
<feature type="transmembrane region" description="Helical" evidence="1">
    <location>
        <begin position="177"/>
        <end position="201"/>
    </location>
</feature>
<dbReference type="PANTHER" id="PTHR30221">
    <property type="entry name" value="SMALL-CONDUCTANCE MECHANOSENSITIVE CHANNEL"/>
    <property type="match status" value="1"/>
</dbReference>
<keyword evidence="3" id="KW-1185">Reference proteome</keyword>
<feature type="transmembrane region" description="Helical" evidence="1">
    <location>
        <begin position="6"/>
        <end position="29"/>
    </location>
</feature>
<dbReference type="PANTHER" id="PTHR30221:SF1">
    <property type="entry name" value="SMALL-CONDUCTANCE MECHANOSENSITIVE CHANNEL"/>
    <property type="match status" value="1"/>
</dbReference>
<feature type="transmembrane region" description="Helical" evidence="1">
    <location>
        <begin position="306"/>
        <end position="326"/>
    </location>
</feature>
<comment type="caution">
    <text evidence="2">The sequence shown here is derived from an EMBL/GenBank/DDBJ whole genome shotgun (WGS) entry which is preliminary data.</text>
</comment>
<feature type="transmembrane region" description="Helical" evidence="1">
    <location>
        <begin position="144"/>
        <end position="165"/>
    </location>
</feature>
<keyword evidence="1" id="KW-0472">Membrane</keyword>
<dbReference type="Gene3D" id="1.10.287.1260">
    <property type="match status" value="1"/>
</dbReference>
<feature type="transmembrane region" description="Helical" evidence="1">
    <location>
        <begin position="237"/>
        <end position="258"/>
    </location>
</feature>
<evidence type="ECO:0000313" key="2">
    <source>
        <dbReference type="EMBL" id="RKQ63296.1"/>
    </source>
</evidence>
<dbReference type="AlphaFoldDB" id="A0A420W7K7"/>
<dbReference type="OrthoDB" id="1411407at2"/>
<gene>
    <name evidence="2" type="ORF">C7457_0163</name>
</gene>
<feature type="transmembrane region" description="Helical" evidence="1">
    <location>
        <begin position="95"/>
        <end position="113"/>
    </location>
</feature>
<proteinExistence type="predicted"/>
<organism evidence="2 3">
    <name type="scientific">Thermovibrio guaymasensis</name>
    <dbReference type="NCBI Taxonomy" id="240167"/>
    <lineage>
        <taxon>Bacteria</taxon>
        <taxon>Pseudomonadati</taxon>
        <taxon>Aquificota</taxon>
        <taxon>Aquificia</taxon>
        <taxon>Desulfurobacteriales</taxon>
        <taxon>Desulfurobacteriaceae</taxon>
        <taxon>Thermovibrio</taxon>
    </lineage>
</organism>
<evidence type="ECO:0000313" key="3">
    <source>
        <dbReference type="Proteomes" id="UP000280881"/>
    </source>
</evidence>
<feature type="transmembrane region" description="Helical" evidence="1">
    <location>
        <begin position="332"/>
        <end position="353"/>
    </location>
</feature>
<dbReference type="Proteomes" id="UP000280881">
    <property type="component" value="Unassembled WGS sequence"/>
</dbReference>
<keyword evidence="1" id="KW-1133">Transmembrane helix</keyword>
<dbReference type="Pfam" id="PF05552">
    <property type="entry name" value="MS_channel_1st_1"/>
    <property type="match status" value="2"/>
</dbReference>
<accession>A0A420W7K7</accession>
<dbReference type="RefSeq" id="WP_121170638.1">
    <property type="nucleotide sequence ID" value="NZ_RBIE01000001.1"/>
</dbReference>
<dbReference type="NCBIfam" id="NF033912">
    <property type="entry name" value="msc"/>
    <property type="match status" value="1"/>
</dbReference>
<feature type="transmembrane region" description="Helical" evidence="1">
    <location>
        <begin position="59"/>
        <end position="80"/>
    </location>
</feature>
<name>A0A420W7K7_9BACT</name>
<sequence>MELPTAVLIQYGATALKAVIIAVVGWLIALASKKVVERITGSIEVLKKQEGLPESAGKLTYYFVILVTTIAVLEVIGLKYVTQPFIDLINKVAEYLPNLIGATVILVVGIFFAKVAREFTNSLLETLQIENYFKKYGIEDLGGAVGNIVYLFILLFVVIAALNALQIEAITEPATSMLTMILNAIPRIVAAAVVFGIIFYVGKVVAGITAKVVDELNIDEIAKEVGISSDKVKFKELVRYLILTFAVLLGLDQAFHYLEAEALYQLTNQFTVIAFKLVVASAILFAGAYLGNLIEKRTENETIGKVIKYAFITASVFIALPFVGVSPQVIEIVVLSLSLGVGLAFALAFGLGGKEVAAELLKKLTNSHKNG</sequence>
<reference evidence="2 3" key="1">
    <citation type="submission" date="2018-10" db="EMBL/GenBank/DDBJ databases">
        <title>Genomic Encyclopedia of Type Strains, Phase IV (KMG-IV): sequencing the most valuable type-strain genomes for metagenomic binning, comparative biology and taxonomic classification.</title>
        <authorList>
            <person name="Goeker M."/>
        </authorList>
    </citation>
    <scope>NUCLEOTIDE SEQUENCE [LARGE SCALE GENOMIC DNA]</scope>
    <source>
        <strain evidence="2 3">DSM 15521</strain>
    </source>
</reference>
<dbReference type="InterPro" id="IPR008910">
    <property type="entry name" value="MSC_TM_helix"/>
</dbReference>
<dbReference type="GO" id="GO:0008381">
    <property type="term" value="F:mechanosensitive monoatomic ion channel activity"/>
    <property type="evidence" value="ECO:0007669"/>
    <property type="project" value="InterPro"/>
</dbReference>
<feature type="transmembrane region" description="Helical" evidence="1">
    <location>
        <begin position="270"/>
        <end position="294"/>
    </location>
</feature>
<protein>
    <submittedName>
        <fullName evidence="2">Putative transporter (Transmembrane protein)</fullName>
    </submittedName>
</protein>